<evidence type="ECO:0008006" key="3">
    <source>
        <dbReference type="Google" id="ProtNLM"/>
    </source>
</evidence>
<comment type="caution">
    <text evidence="1">The sequence shown here is derived from an EMBL/GenBank/DDBJ whole genome shotgun (WGS) entry which is preliminary data.</text>
</comment>
<dbReference type="Gene3D" id="3.40.50.2000">
    <property type="entry name" value="Glycogen Phosphorylase B"/>
    <property type="match status" value="2"/>
</dbReference>
<sequence>MNPSKNIFLLDSQINFSEINWSNNRDSQIITFDFDSHDALNKKSVSHLISDTFLSKNELLDIQKNAYLLSDWYKEETLEENIVYENVNLGSLIQAEFINILVNYSKRFLECLNIIRKFGVDENYHCSGLTYEIMKHFSVKVEKINDSYDDSLFFPLDSLKIKIKLGIKNHSTELEISQNFFKKLKKLTEKSSIFLSNKNIDFTQKNILISEFNTLSYESLFSKIPEFKLNFIFFNRRQPTMWNTKTFSMIKKSGVIVENDYTLMNSEIKKNIKNDKKNIEIKINNIFKNANFFDSFFSINGNSFWTPFSSHFITYFKKRALEFIKEIQLTKELLNKFHFSFILLHSEVGPNEKILLQLAKLKKIPTFLLQHGLINDSVDAYDHNVYHGVVPIESDHAIVWGKVNEDYFRHIGIPEEKIHTIGTPIFDNLKDLNSIDSEEGYVLLATSGPTTAVTFDLTIETIEKNIETIKKIAEIVVSHNKKLIVKLHPSPEEYDPSKILRKINPEIEIIKTGNIAELIKKCILFIVIDVSSAIIDAHLLRKPVLSVAVWRTFPTAVNTDKSGLPTVLKNDSCAVTDILSFEKIFYQMFNDDEFRNTIIKNANKSIQKYISFPYDGATTLLTFLEKFENKL</sequence>
<reference evidence="1 2" key="1">
    <citation type="journal article" date="2019" name="Environ. Microbiol.">
        <title>Genomics insights into ecotype formation of ammonia-oxidizing archaea in the deep ocean.</title>
        <authorList>
            <person name="Wang Y."/>
            <person name="Huang J.M."/>
            <person name="Cui G.J."/>
            <person name="Nunoura T."/>
            <person name="Takaki Y."/>
            <person name="Li W.L."/>
            <person name="Li J."/>
            <person name="Gao Z.M."/>
            <person name="Takai K."/>
            <person name="Zhang A.Q."/>
            <person name="Stepanauskas R."/>
        </authorList>
    </citation>
    <scope>NUCLEOTIDE SEQUENCE [LARGE SCALE GENOMIC DNA]</scope>
    <source>
        <strain evidence="1 2">N8</strain>
    </source>
</reference>
<evidence type="ECO:0000313" key="2">
    <source>
        <dbReference type="Proteomes" id="UP000529843"/>
    </source>
</evidence>
<protein>
    <recommendedName>
        <fullName evidence="3">UDP-N-acetylglucosamine 2-epimerase domain-containing protein</fullName>
    </recommendedName>
</protein>
<dbReference type="Proteomes" id="UP000529843">
    <property type="component" value="Unassembled WGS sequence"/>
</dbReference>
<dbReference type="AlphaFoldDB" id="A0A7K4NP89"/>
<evidence type="ECO:0000313" key="1">
    <source>
        <dbReference type="EMBL" id="NWK02432.1"/>
    </source>
</evidence>
<proteinExistence type="predicted"/>
<name>A0A7K4NP89_9ARCH</name>
<dbReference type="EMBL" id="JACAST010000032">
    <property type="protein sequence ID" value="NWK02432.1"/>
    <property type="molecule type" value="Genomic_DNA"/>
</dbReference>
<accession>A0A7K4NP89</accession>
<gene>
    <name evidence="1" type="ORF">HX804_03900</name>
</gene>
<dbReference type="SUPFAM" id="SSF53756">
    <property type="entry name" value="UDP-Glycosyltransferase/glycogen phosphorylase"/>
    <property type="match status" value="1"/>
</dbReference>
<organism evidence="1 2">
    <name type="scientific">Marine Group I thaumarchaeote</name>
    <dbReference type="NCBI Taxonomy" id="2511932"/>
    <lineage>
        <taxon>Archaea</taxon>
        <taxon>Nitrososphaerota</taxon>
        <taxon>Marine Group I</taxon>
    </lineage>
</organism>